<reference evidence="5" key="1">
    <citation type="journal article" date="2019" name="Int. J. Syst. Evol. Microbiol.">
        <title>The Global Catalogue of Microorganisms (GCM) 10K type strain sequencing project: providing services to taxonomists for standard genome sequencing and annotation.</title>
        <authorList>
            <consortium name="The Broad Institute Genomics Platform"/>
            <consortium name="The Broad Institute Genome Sequencing Center for Infectious Disease"/>
            <person name="Wu L."/>
            <person name="Ma J."/>
        </authorList>
    </citation>
    <scope>NUCLEOTIDE SEQUENCE [LARGE SCALE GENOMIC DNA]</scope>
    <source>
        <strain evidence="5">CGMCC 1.13574</strain>
    </source>
</reference>
<keyword evidence="5" id="KW-1185">Reference proteome</keyword>
<evidence type="ECO:0000313" key="5">
    <source>
        <dbReference type="Proteomes" id="UP001595892"/>
    </source>
</evidence>
<comment type="similarity">
    <text evidence="2">Belongs to the NAD(P)-dependent epimerase/dehydratase family.</text>
</comment>
<dbReference type="Proteomes" id="UP001595892">
    <property type="component" value="Unassembled WGS sequence"/>
</dbReference>
<sequence length="680" mass="76188">MSDAPRSGTRPAPPLGVLEWFWMGDHDVVEATIDDLRRLGVRHLRFGVSWADYLRDGGPEWYDWLIPRLAAHFELLPCFLYTPPSMGEVPSTAAPPRDLKAYADFLDVCITRYGEHFEYVELWNEPNNVLEWDFGLDKAWTKFCEMVGKAAYWARHRGKKTVLGGISPIDPHLLQTLFDNGLMPHIDVVGVHAFPGSYDTPGQAWVERIQRVIEVLRENGHPGEVWLTETGYSTWRHDEFEQVRLAAETLDLPVERIYWLSLHDLRSERPSIAGLRNDPRDYHFGLKSAGGRPKLLYRLWAEHGMDGVRRAATWASRSRSNGPVTLVTGGAGFVGSNLASRLAREGRRVRVLDNLSRPGVEKNLQWLRSMHGDAIEFVPADLRDREAVAEAVAGATQIFHLAAQVAVTSSLEDPITDFEINLGGSVNLLEAARRQPKVPGIVFASTNKVYGGLDDIALEVVDRRYQPVDPGHLAHGVGEDRPLDFHSPYGCSKGGADQYIVDYARCMGVPSVVFRMSCIYGPRQFGTEDQGWVAHFLIRAMRGEPITLYGDGMQVRDILHVNDLLDAYLLAEKNLARFSGQVFNMGGGPANTISLLQLLDWIAELNGRRPEVTFGDWRPGDQRYYVSDTRRFAAAAGWRPRIAAREGVGDLFRWLRDSYVVPRTAGRESEPSTMACASSV</sequence>
<dbReference type="PANTHER" id="PTHR43000">
    <property type="entry name" value="DTDP-D-GLUCOSE 4,6-DEHYDRATASE-RELATED"/>
    <property type="match status" value="1"/>
</dbReference>
<dbReference type="SUPFAM" id="SSF51445">
    <property type="entry name" value="(Trans)glycosidases"/>
    <property type="match status" value="1"/>
</dbReference>
<dbReference type="EMBL" id="JBHSGG010000029">
    <property type="protein sequence ID" value="MFC4728560.1"/>
    <property type="molecule type" value="Genomic_DNA"/>
</dbReference>
<dbReference type="Gene3D" id="3.20.20.80">
    <property type="entry name" value="Glycosidases"/>
    <property type="match status" value="1"/>
</dbReference>
<evidence type="ECO:0000256" key="1">
    <source>
        <dbReference type="ARBA" id="ARBA00005125"/>
    </source>
</evidence>
<dbReference type="InterPro" id="IPR001509">
    <property type="entry name" value="Epimerase_deHydtase"/>
</dbReference>
<protein>
    <submittedName>
        <fullName evidence="4">SDR family NAD(P)-dependent oxidoreductase</fullName>
    </submittedName>
</protein>
<evidence type="ECO:0000313" key="4">
    <source>
        <dbReference type="EMBL" id="MFC4728560.1"/>
    </source>
</evidence>
<comment type="pathway">
    <text evidence="1">Bacterial outer membrane biogenesis; LPS O-antigen biosynthesis.</text>
</comment>
<dbReference type="RefSeq" id="WP_377004589.1">
    <property type="nucleotide sequence ID" value="NZ_JBHSGG010000029.1"/>
</dbReference>
<dbReference type="Pfam" id="PF01370">
    <property type="entry name" value="Epimerase"/>
    <property type="match status" value="1"/>
</dbReference>
<dbReference type="InterPro" id="IPR036291">
    <property type="entry name" value="NAD(P)-bd_dom_sf"/>
</dbReference>
<dbReference type="SUPFAM" id="SSF51735">
    <property type="entry name" value="NAD(P)-binding Rossmann-fold domains"/>
    <property type="match status" value="1"/>
</dbReference>
<name>A0ABV9NL70_9GAMM</name>
<proteinExistence type="inferred from homology"/>
<dbReference type="Gene3D" id="3.40.50.720">
    <property type="entry name" value="NAD(P)-binding Rossmann-like Domain"/>
    <property type="match status" value="1"/>
</dbReference>
<organism evidence="4 5">
    <name type="scientific">Coralloluteibacterium thermophilum</name>
    <dbReference type="NCBI Taxonomy" id="2707049"/>
    <lineage>
        <taxon>Bacteria</taxon>
        <taxon>Pseudomonadati</taxon>
        <taxon>Pseudomonadota</taxon>
        <taxon>Gammaproteobacteria</taxon>
        <taxon>Lysobacterales</taxon>
        <taxon>Lysobacteraceae</taxon>
        <taxon>Coralloluteibacterium</taxon>
    </lineage>
</organism>
<feature type="domain" description="NAD-dependent epimerase/dehydratase" evidence="3">
    <location>
        <begin position="326"/>
        <end position="586"/>
    </location>
</feature>
<evidence type="ECO:0000259" key="3">
    <source>
        <dbReference type="Pfam" id="PF01370"/>
    </source>
</evidence>
<gene>
    <name evidence="4" type="ORF">ACFO3Q_10310</name>
</gene>
<accession>A0ABV9NL70</accession>
<dbReference type="InterPro" id="IPR017853">
    <property type="entry name" value="GH"/>
</dbReference>
<evidence type="ECO:0000256" key="2">
    <source>
        <dbReference type="ARBA" id="ARBA00007637"/>
    </source>
</evidence>
<comment type="caution">
    <text evidence="4">The sequence shown here is derived from an EMBL/GenBank/DDBJ whole genome shotgun (WGS) entry which is preliminary data.</text>
</comment>